<dbReference type="AlphaFoldDB" id="A0A0K2UM36"/>
<protein>
    <submittedName>
        <fullName evidence="1">Uncharacterized protein</fullName>
    </submittedName>
</protein>
<proteinExistence type="predicted"/>
<sequence>MGILSNCGERKNYVQENV</sequence>
<reference evidence="1" key="1">
    <citation type="submission" date="2014-05" db="EMBL/GenBank/DDBJ databases">
        <authorList>
            <person name="Chronopoulou M."/>
        </authorList>
    </citation>
    <scope>NUCLEOTIDE SEQUENCE</scope>
    <source>
        <tissue evidence="1">Whole organism</tissue>
    </source>
</reference>
<organism evidence="1">
    <name type="scientific">Lepeophtheirus salmonis</name>
    <name type="common">Salmon louse</name>
    <name type="synonym">Caligus salmonis</name>
    <dbReference type="NCBI Taxonomy" id="72036"/>
    <lineage>
        <taxon>Eukaryota</taxon>
        <taxon>Metazoa</taxon>
        <taxon>Ecdysozoa</taxon>
        <taxon>Arthropoda</taxon>
        <taxon>Crustacea</taxon>
        <taxon>Multicrustacea</taxon>
        <taxon>Hexanauplia</taxon>
        <taxon>Copepoda</taxon>
        <taxon>Siphonostomatoida</taxon>
        <taxon>Caligidae</taxon>
        <taxon>Lepeophtheirus</taxon>
    </lineage>
</organism>
<evidence type="ECO:0000313" key="1">
    <source>
        <dbReference type="EMBL" id="CDW38756.1"/>
    </source>
</evidence>
<dbReference type="EMBL" id="HACA01021395">
    <property type="protein sequence ID" value="CDW38756.1"/>
    <property type="molecule type" value="Transcribed_RNA"/>
</dbReference>
<name>A0A0K2UM36_LEPSM</name>
<accession>A0A0K2UM36</accession>